<evidence type="ECO:0000313" key="1">
    <source>
        <dbReference type="EMBL" id="VUD38183.1"/>
    </source>
</evidence>
<sequence length="104" mass="12151">MNYAGHEKLRADVAEVANTMCDLRARLNDMEHRCRFDSDVLVERLTRQTLYRANRLLMEAVYRNSGTGFLLQRLRRRRECTEHAKRYAGSWQRKYPGDSAADAG</sequence>
<protein>
    <submittedName>
        <fullName evidence="1">Uncharacterized protein</fullName>
    </submittedName>
</protein>
<proteinExistence type="predicted"/>
<dbReference type="AlphaFoldDB" id="A0A7M3PR45"/>
<gene>
    <name evidence="1" type="ORF">SAMEA4370290_00099</name>
</gene>
<reference evidence="1" key="1">
    <citation type="submission" date="2019-06" db="EMBL/GenBank/DDBJ databases">
        <authorList>
            <consortium name="Pathogen Informatics"/>
        </authorList>
    </citation>
    <scope>NUCLEOTIDE SEQUENCE [LARGE SCALE GENOMIC DNA]</scope>
    <source>
        <strain evidence="1">VRES-hospital6495107</strain>
        <plasmid evidence="1">1</plasmid>
    </source>
</reference>
<name>A0A7M3PR45_ECOLX</name>
<dbReference type="EMBL" id="LR595871">
    <property type="protein sequence ID" value="VUD38183.1"/>
    <property type="molecule type" value="Genomic_DNA"/>
</dbReference>
<keyword evidence="1" id="KW-0614">Plasmid</keyword>
<accession>A0A7M3PR45</accession>
<organism evidence="1">
    <name type="scientific">Escherichia coli</name>
    <dbReference type="NCBI Taxonomy" id="562"/>
    <lineage>
        <taxon>Bacteria</taxon>
        <taxon>Pseudomonadati</taxon>
        <taxon>Pseudomonadota</taxon>
        <taxon>Gammaproteobacteria</taxon>
        <taxon>Enterobacterales</taxon>
        <taxon>Enterobacteriaceae</taxon>
        <taxon>Escherichia</taxon>
    </lineage>
</organism>
<geneLocation type="plasmid" evidence="1">
    <name>1</name>
</geneLocation>